<dbReference type="AlphaFoldDB" id="A0A381FQP3"/>
<evidence type="ECO:0000313" key="2">
    <source>
        <dbReference type="EMBL" id="SUX48773.1"/>
    </source>
</evidence>
<dbReference type="Proteomes" id="UP000254282">
    <property type="component" value="Unassembled WGS sequence"/>
</dbReference>
<feature type="transmembrane region" description="Helical" evidence="1">
    <location>
        <begin position="67"/>
        <end position="91"/>
    </location>
</feature>
<accession>A0A381FQP3</accession>
<keyword evidence="1" id="KW-0472">Membrane</keyword>
<reference evidence="2 3" key="1">
    <citation type="submission" date="2018-06" db="EMBL/GenBank/DDBJ databases">
        <authorList>
            <consortium name="Pathogen Informatics"/>
            <person name="Doyle S."/>
        </authorList>
    </citation>
    <scope>NUCLEOTIDE SEQUENCE [LARGE SCALE GENOMIC DNA]</scope>
    <source>
        <strain evidence="2 3">NCTC13532</strain>
    </source>
</reference>
<dbReference type="EMBL" id="UFVR01000004">
    <property type="protein sequence ID" value="SUX48773.1"/>
    <property type="molecule type" value="Genomic_DNA"/>
</dbReference>
<feature type="transmembrane region" description="Helical" evidence="1">
    <location>
        <begin position="5"/>
        <end position="23"/>
    </location>
</feature>
<feature type="transmembrane region" description="Helical" evidence="1">
    <location>
        <begin position="98"/>
        <end position="116"/>
    </location>
</feature>
<organism evidence="2 3">
    <name type="scientific">Chryseobacterium indoltheticum</name>
    <dbReference type="NCBI Taxonomy" id="254"/>
    <lineage>
        <taxon>Bacteria</taxon>
        <taxon>Pseudomonadati</taxon>
        <taxon>Bacteroidota</taxon>
        <taxon>Flavobacteriia</taxon>
        <taxon>Flavobacteriales</taxon>
        <taxon>Weeksellaceae</taxon>
        <taxon>Chryseobacterium group</taxon>
        <taxon>Chryseobacterium</taxon>
    </lineage>
</organism>
<dbReference type="RefSeq" id="WP_115621779.1">
    <property type="nucleotide sequence ID" value="NZ_UFVR01000004.1"/>
</dbReference>
<feature type="transmembrane region" description="Helical" evidence="1">
    <location>
        <begin position="122"/>
        <end position="140"/>
    </location>
</feature>
<name>A0A381FQP3_9FLAO</name>
<proteinExistence type="predicted"/>
<protein>
    <submittedName>
        <fullName evidence="2">Uncharacterized protein</fullName>
    </submittedName>
</protein>
<gene>
    <name evidence="2" type="ORF">NCTC13532_04384</name>
</gene>
<keyword evidence="1" id="KW-1133">Transmembrane helix</keyword>
<sequence length="151" mass="17858">MSKQFIVFIVNILKLIGITYISIGLKNILQILFGTVFNAEFDAKSYKLINLGMRSTFETKLGLIEVMLIYDLVIFMLTVYIWFFLLLYFFVQISGNKVWFHIVYMVIIYLTVTLVFDNFKPNFLFILITVILGTANWWMFKKWIKLNPAHD</sequence>
<keyword evidence="1" id="KW-0812">Transmembrane</keyword>
<evidence type="ECO:0000313" key="3">
    <source>
        <dbReference type="Proteomes" id="UP000254282"/>
    </source>
</evidence>
<evidence type="ECO:0000256" key="1">
    <source>
        <dbReference type="SAM" id="Phobius"/>
    </source>
</evidence>